<feature type="compositionally biased region" description="Low complexity" evidence="2">
    <location>
        <begin position="252"/>
        <end position="261"/>
    </location>
</feature>
<feature type="compositionally biased region" description="Pro residues" evidence="2">
    <location>
        <begin position="313"/>
        <end position="336"/>
    </location>
</feature>
<keyword evidence="1" id="KW-0720">Serine protease</keyword>
<dbReference type="AlphaFoldDB" id="A0A377FR72"/>
<feature type="transmembrane region" description="Helical" evidence="3">
    <location>
        <begin position="29"/>
        <end position="50"/>
    </location>
</feature>
<dbReference type="InterPro" id="IPR009003">
    <property type="entry name" value="Peptidase_S1_PA"/>
</dbReference>
<evidence type="ECO:0000313" key="4">
    <source>
        <dbReference type="EMBL" id="STO07329.1"/>
    </source>
</evidence>
<gene>
    <name evidence="4" type="ORF">NCTC13163_00674</name>
</gene>
<accession>A0A377FR72</accession>
<reference evidence="4 5" key="1">
    <citation type="submission" date="2018-06" db="EMBL/GenBank/DDBJ databases">
        <authorList>
            <consortium name="Pathogen Informatics"/>
            <person name="Doyle S."/>
        </authorList>
    </citation>
    <scope>NUCLEOTIDE SEQUENCE [LARGE SCALE GENOMIC DNA]</scope>
    <source>
        <strain evidence="4 5">NCTC13163</strain>
    </source>
</reference>
<protein>
    <submittedName>
        <fullName evidence="4">Ribonucleases G and E</fullName>
    </submittedName>
</protein>
<feature type="region of interest" description="Disordered" evidence="2">
    <location>
        <begin position="231"/>
        <end position="406"/>
    </location>
</feature>
<feature type="compositionally biased region" description="Basic and acidic residues" evidence="2">
    <location>
        <begin position="347"/>
        <end position="390"/>
    </location>
</feature>
<keyword evidence="3" id="KW-0812">Transmembrane</keyword>
<evidence type="ECO:0000256" key="2">
    <source>
        <dbReference type="SAM" id="MobiDB-lite"/>
    </source>
</evidence>
<sequence>MTCPKCGTKTRSRTTACPTCGHRSRRYRWFVVPFAIALIAFIAVVTNAYFKDSSRSADSLADKVRLNVTDDTVSADAATPADLDALQDSLFTVSNGTGFLISPQDVLTAASNVAGLTDIILERDGNEIAGTVVGRNDAIAVIRIEQVDLTPFSFTQAIAASDESLLTMTSKDRINGTVTFSETGYERNFDLPRYAIGSPLLTENGRVLAIHLRELTLPVILFEQDVQSFLESDTPAPPTAELAPVAPISPLPKEAPVTEAPAPAPAPAPAEETTPAPETPAEPEAPAEPAEPAPAVEEPVEATPPPEEEAPAEPAPPEEPVTEPEPPVTEPPPEPETPVTEPAEPVEPEKPAADTEKPVKKQDNKPTDKPKTEPPVKEDKPKSEESKEDPAASSDEPVDEESTPSE</sequence>
<dbReference type="GO" id="GO:0008236">
    <property type="term" value="F:serine-type peptidase activity"/>
    <property type="evidence" value="ECO:0007669"/>
    <property type="project" value="UniProtKB-KW"/>
</dbReference>
<keyword evidence="1" id="KW-0378">Hydrolase</keyword>
<keyword evidence="1" id="KW-0645">Protease</keyword>
<feature type="compositionally biased region" description="Acidic residues" evidence="2">
    <location>
        <begin position="396"/>
        <end position="406"/>
    </location>
</feature>
<dbReference type="InterPro" id="IPR043504">
    <property type="entry name" value="Peptidase_S1_PA_chymotrypsin"/>
</dbReference>
<dbReference type="STRING" id="1397694.GCA_000702585_01189"/>
<organism evidence="4 5">
    <name type="scientific">Exiguobacterium aurantiacum</name>
    <dbReference type="NCBI Taxonomy" id="33987"/>
    <lineage>
        <taxon>Bacteria</taxon>
        <taxon>Bacillati</taxon>
        <taxon>Bacillota</taxon>
        <taxon>Bacilli</taxon>
        <taxon>Bacillales</taxon>
        <taxon>Bacillales Family XII. Incertae Sedis</taxon>
        <taxon>Exiguobacterium</taxon>
    </lineage>
</organism>
<dbReference type="Gene3D" id="2.40.10.10">
    <property type="entry name" value="Trypsin-like serine proteases"/>
    <property type="match status" value="1"/>
</dbReference>
<dbReference type="SUPFAM" id="SSF50494">
    <property type="entry name" value="Trypsin-like serine proteases"/>
    <property type="match status" value="1"/>
</dbReference>
<name>A0A377FR72_9BACL</name>
<proteinExistence type="predicted"/>
<feature type="compositionally biased region" description="Low complexity" evidence="2">
    <location>
        <begin position="282"/>
        <end position="297"/>
    </location>
</feature>
<evidence type="ECO:0000313" key="5">
    <source>
        <dbReference type="Proteomes" id="UP000254060"/>
    </source>
</evidence>
<dbReference type="EMBL" id="UGGP01000001">
    <property type="protein sequence ID" value="STO07329.1"/>
    <property type="molecule type" value="Genomic_DNA"/>
</dbReference>
<keyword evidence="3" id="KW-0472">Membrane</keyword>
<evidence type="ECO:0000256" key="3">
    <source>
        <dbReference type="SAM" id="Phobius"/>
    </source>
</evidence>
<evidence type="ECO:0000256" key="1">
    <source>
        <dbReference type="ARBA" id="ARBA00022825"/>
    </source>
</evidence>
<dbReference type="Proteomes" id="UP000254060">
    <property type="component" value="Unassembled WGS sequence"/>
</dbReference>
<keyword evidence="3" id="KW-1133">Transmembrane helix</keyword>